<feature type="region of interest" description="Disordered" evidence="2">
    <location>
        <begin position="1"/>
        <end position="33"/>
    </location>
</feature>
<dbReference type="Gene3D" id="3.40.50.620">
    <property type="entry name" value="HUPs"/>
    <property type="match status" value="1"/>
</dbReference>
<dbReference type="Pfam" id="PF00582">
    <property type="entry name" value="Usp"/>
    <property type="match status" value="1"/>
</dbReference>
<protein>
    <submittedName>
        <fullName evidence="4">Universal stress protein</fullName>
    </submittedName>
</protein>
<evidence type="ECO:0000256" key="2">
    <source>
        <dbReference type="SAM" id="MobiDB-lite"/>
    </source>
</evidence>
<dbReference type="InterPro" id="IPR014729">
    <property type="entry name" value="Rossmann-like_a/b/a_fold"/>
</dbReference>
<comment type="similarity">
    <text evidence="1">Belongs to the universal stress protein A family.</text>
</comment>
<dbReference type="RefSeq" id="WP_265384548.1">
    <property type="nucleotide sequence ID" value="NZ_CP110615.1"/>
</dbReference>
<evidence type="ECO:0000313" key="5">
    <source>
        <dbReference type="Proteomes" id="UP001164965"/>
    </source>
</evidence>
<accession>A0ABY6P450</accession>
<evidence type="ECO:0000259" key="3">
    <source>
        <dbReference type="Pfam" id="PF00582"/>
    </source>
</evidence>
<keyword evidence="5" id="KW-1185">Reference proteome</keyword>
<dbReference type="InterPro" id="IPR006016">
    <property type="entry name" value="UspA"/>
</dbReference>
<reference evidence="4" key="1">
    <citation type="submission" date="2022-10" db="EMBL/GenBank/DDBJ databases">
        <title>Rhodococcus sp.75.</title>
        <authorList>
            <person name="Sun M."/>
        </authorList>
    </citation>
    <scope>NUCLEOTIDE SEQUENCE</scope>
    <source>
        <strain evidence="4">75</strain>
    </source>
</reference>
<evidence type="ECO:0000313" key="4">
    <source>
        <dbReference type="EMBL" id="UZJ26444.1"/>
    </source>
</evidence>
<evidence type="ECO:0000256" key="1">
    <source>
        <dbReference type="ARBA" id="ARBA00008791"/>
    </source>
</evidence>
<dbReference type="PANTHER" id="PTHR46268:SF6">
    <property type="entry name" value="UNIVERSAL STRESS PROTEIN UP12"/>
    <property type="match status" value="1"/>
</dbReference>
<dbReference type="EMBL" id="CP110615">
    <property type="protein sequence ID" value="UZJ26444.1"/>
    <property type="molecule type" value="Genomic_DNA"/>
</dbReference>
<name>A0ABY6P450_9NOCA</name>
<dbReference type="PANTHER" id="PTHR46268">
    <property type="entry name" value="STRESS RESPONSE PROTEIN NHAX"/>
    <property type="match status" value="1"/>
</dbReference>
<sequence>MTTTAAPTTAPETTAPETTAPETTAGPAPLPTDPTALAARVVVGMDDDPASVAALRFAATEAAYRGGDVVALHVFHYPSIWGVFPVWPEEGQPAAFIGAGLQETVDGVLAERVAAGEPAVEITALVVEGINADELRRAAAGVALLVLGARHHSRVLGSVSSTVLNHSAHGLSCPVVVVPAAAVVAA</sequence>
<gene>
    <name evidence="4" type="ORF">RHODO2019_08635</name>
</gene>
<proteinExistence type="inferred from homology"/>
<feature type="domain" description="UspA" evidence="3">
    <location>
        <begin position="40"/>
        <end position="179"/>
    </location>
</feature>
<organism evidence="4 5">
    <name type="scientific">Rhodococcus antarcticus</name>
    <dbReference type="NCBI Taxonomy" id="2987751"/>
    <lineage>
        <taxon>Bacteria</taxon>
        <taxon>Bacillati</taxon>
        <taxon>Actinomycetota</taxon>
        <taxon>Actinomycetes</taxon>
        <taxon>Mycobacteriales</taxon>
        <taxon>Nocardiaceae</taxon>
        <taxon>Rhodococcus</taxon>
    </lineage>
</organism>
<dbReference type="SUPFAM" id="SSF52402">
    <property type="entry name" value="Adenine nucleotide alpha hydrolases-like"/>
    <property type="match status" value="1"/>
</dbReference>
<dbReference type="Proteomes" id="UP001164965">
    <property type="component" value="Chromosome"/>
</dbReference>